<gene>
    <name evidence="1" type="ORF">KAM343_15010</name>
</gene>
<reference evidence="1" key="1">
    <citation type="submission" date="2021-07" db="EMBL/GenBank/DDBJ databases">
        <title>Draft genome sequence of carbapenem-resistant Aeromonas spp. in Japan.</title>
        <authorList>
            <person name="Maehana S."/>
            <person name="Suzuki M."/>
            <person name="Kitasato H."/>
        </authorList>
    </citation>
    <scope>NUCLEOTIDE SEQUENCE</scope>
    <source>
        <strain evidence="1">KAM343</strain>
    </source>
</reference>
<accession>A0AAV4YJ19</accession>
<dbReference type="AlphaFoldDB" id="A0AAV4YJ19"/>
<proteinExistence type="predicted"/>
<evidence type="ECO:0008006" key="3">
    <source>
        <dbReference type="Google" id="ProtNLM"/>
    </source>
</evidence>
<organism evidence="1 2">
    <name type="scientific">Aeromonas caviae</name>
    <name type="common">Aeromonas punctata</name>
    <dbReference type="NCBI Taxonomy" id="648"/>
    <lineage>
        <taxon>Bacteria</taxon>
        <taxon>Pseudomonadati</taxon>
        <taxon>Pseudomonadota</taxon>
        <taxon>Gammaproteobacteria</taxon>
        <taxon>Aeromonadales</taxon>
        <taxon>Aeromonadaceae</taxon>
        <taxon>Aeromonas</taxon>
    </lineage>
</organism>
<sequence>MVTKSQIDQVTLPGLRSRVIVCRSLSLYYHLDFSKVPTAKRGKALSQRVELITPFQETGFYAIWKGAIAMVWLWDKAALLTRLPEAATIPCIPDSILVPEEDSTERMIENLEGAEFQSWENGVLIGSKWVPHGSGGIALDRLAPTPLQPREKQWLIDAGMLLVSISLVMGVLLQSGAIIDLWRQAKTIETRLAEQEEGGLLQQHARQRAHQAKAQYVAREKLYSTSQYELINAVLNTLPKHTGRVERYDYQGGLLRLRLVDKNPEPREYVQRIDKLRAGGFILSGTQVQINGDGNTITLTANVRPSADRMNE</sequence>
<evidence type="ECO:0000313" key="2">
    <source>
        <dbReference type="Proteomes" id="UP000886939"/>
    </source>
</evidence>
<dbReference type="EMBL" id="BPNI01000021">
    <property type="protein sequence ID" value="GJA40705.1"/>
    <property type="molecule type" value="Genomic_DNA"/>
</dbReference>
<protein>
    <recommendedName>
        <fullName evidence="3">GspL periplasmic domain-containing protein</fullName>
    </recommendedName>
</protein>
<comment type="caution">
    <text evidence="1">The sequence shown here is derived from an EMBL/GenBank/DDBJ whole genome shotgun (WGS) entry which is preliminary data.</text>
</comment>
<name>A0AAV4YJ19_AERCA</name>
<evidence type="ECO:0000313" key="1">
    <source>
        <dbReference type="EMBL" id="GJA40705.1"/>
    </source>
</evidence>
<dbReference type="Proteomes" id="UP000886939">
    <property type="component" value="Unassembled WGS sequence"/>
</dbReference>